<proteinExistence type="predicted"/>
<accession>A0A1I5X217</accession>
<feature type="domain" description="Transcription regulator PadR C-terminal" evidence="2">
    <location>
        <begin position="97"/>
        <end position="177"/>
    </location>
</feature>
<keyword evidence="4" id="KW-1185">Reference proteome</keyword>
<dbReference type="InterPro" id="IPR018309">
    <property type="entry name" value="Tscrpt_reg_PadR_C"/>
</dbReference>
<dbReference type="Gene3D" id="1.10.10.10">
    <property type="entry name" value="Winged helix-like DNA-binding domain superfamily/Winged helix DNA-binding domain"/>
    <property type="match status" value="1"/>
</dbReference>
<dbReference type="InterPro" id="IPR036390">
    <property type="entry name" value="WH_DNA-bd_sf"/>
</dbReference>
<dbReference type="PANTHER" id="PTHR43252:SF6">
    <property type="entry name" value="NEGATIVE TRANSCRIPTION REGULATOR PADR"/>
    <property type="match status" value="1"/>
</dbReference>
<dbReference type="EMBL" id="FOXO01000027">
    <property type="protein sequence ID" value="SFQ25978.1"/>
    <property type="molecule type" value="Genomic_DNA"/>
</dbReference>
<dbReference type="Proteomes" id="UP000182624">
    <property type="component" value="Unassembled WGS sequence"/>
</dbReference>
<reference evidence="4" key="1">
    <citation type="submission" date="2016-10" db="EMBL/GenBank/DDBJ databases">
        <authorList>
            <person name="Varghese N."/>
            <person name="Submissions S."/>
        </authorList>
    </citation>
    <scope>NUCLEOTIDE SEQUENCE [LARGE SCALE GENOMIC DNA]</scope>
    <source>
        <strain evidence="4">P18</strain>
    </source>
</reference>
<name>A0A1I5X217_9FIRM</name>
<dbReference type="InterPro" id="IPR036388">
    <property type="entry name" value="WH-like_DNA-bd_sf"/>
</dbReference>
<dbReference type="PANTHER" id="PTHR43252">
    <property type="entry name" value="TRANSCRIPTIONAL REGULATOR YQJI"/>
    <property type="match status" value="1"/>
</dbReference>
<evidence type="ECO:0000313" key="3">
    <source>
        <dbReference type="EMBL" id="SFQ25978.1"/>
    </source>
</evidence>
<evidence type="ECO:0000259" key="2">
    <source>
        <dbReference type="Pfam" id="PF10400"/>
    </source>
</evidence>
<gene>
    <name evidence="3" type="ORF">SAMN04487928_12742</name>
</gene>
<sequence>MAKDRKIDMVILGLLSHDDLTGYDIKKQIDGSIRFFWKGSFGSIYPALAELEKQGSVRRLKGNDSGGREKIIYSITGQGKEILRAWVRDEKASNDLKYETLMKLFFGGVESKETALRNIEVFEEQIKADLKVLQVYKANIEKALDEEDHVYFYLTILFGIETYEAYLKWCNKARKVLA</sequence>
<dbReference type="InterPro" id="IPR005149">
    <property type="entry name" value="Tscrpt_reg_PadR_N"/>
</dbReference>
<dbReference type="AlphaFoldDB" id="A0A1I5X217"/>
<protein>
    <submittedName>
        <fullName evidence="3">Transcriptional regulator, PadR family</fullName>
    </submittedName>
</protein>
<dbReference type="Pfam" id="PF10400">
    <property type="entry name" value="Vir_act_alpha_C"/>
    <property type="match status" value="1"/>
</dbReference>
<dbReference type="Gene3D" id="6.10.140.190">
    <property type="match status" value="1"/>
</dbReference>
<feature type="domain" description="Transcription regulator PadR N-terminal" evidence="1">
    <location>
        <begin position="11"/>
        <end position="84"/>
    </location>
</feature>
<dbReference type="SUPFAM" id="SSF46785">
    <property type="entry name" value="Winged helix' DNA-binding domain"/>
    <property type="match status" value="1"/>
</dbReference>
<dbReference type="RefSeq" id="WP_022775675.1">
    <property type="nucleotide sequence ID" value="NZ_FOXO01000027.1"/>
</dbReference>
<dbReference type="Pfam" id="PF03551">
    <property type="entry name" value="PadR"/>
    <property type="match status" value="1"/>
</dbReference>
<organism evidence="3 4">
    <name type="scientific">Butyrivibrio proteoclasticus</name>
    <dbReference type="NCBI Taxonomy" id="43305"/>
    <lineage>
        <taxon>Bacteria</taxon>
        <taxon>Bacillati</taxon>
        <taxon>Bacillota</taxon>
        <taxon>Clostridia</taxon>
        <taxon>Lachnospirales</taxon>
        <taxon>Lachnospiraceae</taxon>
        <taxon>Butyrivibrio</taxon>
    </lineage>
</organism>
<evidence type="ECO:0000313" key="4">
    <source>
        <dbReference type="Proteomes" id="UP000182624"/>
    </source>
</evidence>
<evidence type="ECO:0000259" key="1">
    <source>
        <dbReference type="Pfam" id="PF03551"/>
    </source>
</evidence>